<proteinExistence type="predicted"/>
<protein>
    <submittedName>
        <fullName evidence="1">Uncharacterized protein</fullName>
    </submittedName>
</protein>
<reference evidence="2" key="1">
    <citation type="submission" date="2019-06" db="EMBL/GenBank/DDBJ databases">
        <title>Complete genome of Proteus mirabilis phage Myduc.</title>
        <authorList>
            <person name="Tran J.S."/>
            <person name="Lessor L."/>
            <person name="O'Leary C."/>
            <person name="Bonasera R.M."/>
            <person name="Liu M."/>
        </authorList>
    </citation>
    <scope>NUCLEOTIDE SEQUENCE [LARGE SCALE GENOMIC DNA]</scope>
</reference>
<organism evidence="1 2">
    <name type="scientific">Proteus phage Myduc</name>
    <dbReference type="NCBI Taxonomy" id="2650874"/>
    <lineage>
        <taxon>Viruses</taxon>
        <taxon>Duplodnaviria</taxon>
        <taxon>Heunggongvirae</taxon>
        <taxon>Uroviricota</taxon>
        <taxon>Caudoviricetes</taxon>
        <taxon>Chaseviridae</taxon>
        <taxon>Cleopatravirinae</taxon>
        <taxon>Myducvirus</taxon>
        <taxon>Myducvirus myduc</taxon>
    </lineage>
</organism>
<dbReference type="Proteomes" id="UP000327513">
    <property type="component" value="Segment"/>
</dbReference>
<sequence length="88" mass="10139">MPDKIILAIFDQVEVENSIIIADNSLEDLKLKIKDKLVDPKFKWMDSPLKKFMQAIDEACNLHEIKVVMSEVDFACELFDLNGKQIDI</sequence>
<accession>A0A5J6T7A0</accession>
<name>A0A5J6T7A0_9CAUD</name>
<dbReference type="EMBL" id="MN098326">
    <property type="protein sequence ID" value="QFG06663.1"/>
    <property type="molecule type" value="Genomic_DNA"/>
</dbReference>
<evidence type="ECO:0000313" key="1">
    <source>
        <dbReference type="EMBL" id="QFG06663.1"/>
    </source>
</evidence>
<keyword evidence="2" id="KW-1185">Reference proteome</keyword>
<gene>
    <name evidence="1" type="ORF">CPT_Myduc_041</name>
</gene>
<evidence type="ECO:0000313" key="2">
    <source>
        <dbReference type="Proteomes" id="UP000327513"/>
    </source>
</evidence>